<feature type="chain" id="PRO_5043904486" evidence="2">
    <location>
        <begin position="31"/>
        <end position="229"/>
    </location>
</feature>
<feature type="signal peptide" evidence="2">
    <location>
        <begin position="1"/>
        <end position="30"/>
    </location>
</feature>
<dbReference type="InterPro" id="IPR028994">
    <property type="entry name" value="Integrin_alpha_N"/>
</dbReference>
<dbReference type="STRING" id="530584.SAMN05421630_109263"/>
<proteinExistence type="predicted"/>
<accession>A0A1G6VJV7</accession>
<gene>
    <name evidence="3" type="ORF">SAMN05421630_109263</name>
</gene>
<keyword evidence="2" id="KW-0732">Signal</keyword>
<keyword evidence="4" id="KW-1185">Reference proteome</keyword>
<evidence type="ECO:0000313" key="4">
    <source>
        <dbReference type="Proteomes" id="UP000199494"/>
    </source>
</evidence>
<sequence>MRVASRLVAAGFACVTLAAASFTALPPAQGQDGETRTAKADIDGDGEPDDVVLKEASANNQTLTFRLASGGSAEMTFEGDTSMPLQPPRPVDLNGDKQDEIVVAESVGANTLTLNVWAYDVTGTKIFPVTTTNGGRLRLFEGGGIAAVTGYGCLPLNPGSSGRDLIGVKALIDDPASDTATYTGTRTTYHVTPDGKARTVNRVNVTSVPRDDPALTTDPAACIPAQGQS</sequence>
<evidence type="ECO:0000256" key="1">
    <source>
        <dbReference type="SAM" id="MobiDB-lite"/>
    </source>
</evidence>
<protein>
    <submittedName>
        <fullName evidence="3">Uncharacterized protein</fullName>
    </submittedName>
</protein>
<evidence type="ECO:0000313" key="3">
    <source>
        <dbReference type="EMBL" id="SDD53205.1"/>
    </source>
</evidence>
<dbReference type="OrthoDB" id="3678781at2"/>
<feature type="region of interest" description="Disordered" evidence="1">
    <location>
        <begin position="208"/>
        <end position="229"/>
    </location>
</feature>
<feature type="compositionally biased region" description="Basic and acidic residues" evidence="1">
    <location>
        <begin position="33"/>
        <end position="42"/>
    </location>
</feature>
<dbReference type="EMBL" id="FMZE01000009">
    <property type="protein sequence ID" value="SDD53205.1"/>
    <property type="molecule type" value="Genomic_DNA"/>
</dbReference>
<dbReference type="Proteomes" id="UP000199494">
    <property type="component" value="Unassembled WGS sequence"/>
</dbReference>
<dbReference type="RefSeq" id="WP_143021415.1">
    <property type="nucleotide sequence ID" value="NZ_CP016353.1"/>
</dbReference>
<reference evidence="3 4" key="1">
    <citation type="submission" date="2016-10" db="EMBL/GenBank/DDBJ databases">
        <authorList>
            <person name="de Groot N.N."/>
        </authorList>
    </citation>
    <scope>NUCLEOTIDE SEQUENCE [LARGE SCALE GENOMIC DNA]</scope>
    <source>
        <strain evidence="3 4">CGMCC 4.5506</strain>
    </source>
</reference>
<evidence type="ECO:0000256" key="2">
    <source>
        <dbReference type="SAM" id="SignalP"/>
    </source>
</evidence>
<feature type="region of interest" description="Disordered" evidence="1">
    <location>
        <begin position="26"/>
        <end position="48"/>
    </location>
</feature>
<name>A0A1G6VJV7_9PSEU</name>
<dbReference type="AlphaFoldDB" id="A0A1G6VJV7"/>
<dbReference type="SUPFAM" id="SSF69318">
    <property type="entry name" value="Integrin alpha N-terminal domain"/>
    <property type="match status" value="1"/>
</dbReference>
<organism evidence="3 4">
    <name type="scientific">Prauserella marina</name>
    <dbReference type="NCBI Taxonomy" id="530584"/>
    <lineage>
        <taxon>Bacteria</taxon>
        <taxon>Bacillati</taxon>
        <taxon>Actinomycetota</taxon>
        <taxon>Actinomycetes</taxon>
        <taxon>Pseudonocardiales</taxon>
        <taxon>Pseudonocardiaceae</taxon>
        <taxon>Prauserella</taxon>
    </lineage>
</organism>